<proteinExistence type="predicted"/>
<keyword evidence="2" id="KW-1185">Reference proteome</keyword>
<name>A0A317VG43_ASPEC</name>
<evidence type="ECO:0000313" key="1">
    <source>
        <dbReference type="EMBL" id="PWY73353.1"/>
    </source>
</evidence>
<gene>
    <name evidence="1" type="ORF">BO83DRAFT_445163</name>
</gene>
<reference evidence="1" key="1">
    <citation type="submission" date="2016-12" db="EMBL/GenBank/DDBJ databases">
        <title>The genomes of Aspergillus section Nigri reveals drivers in fungal speciation.</title>
        <authorList>
            <consortium name="DOE Joint Genome Institute"/>
            <person name="Vesth T.C."/>
            <person name="Nybo J."/>
            <person name="Theobald S."/>
            <person name="Brandl J."/>
            <person name="Frisvad J.C."/>
            <person name="Nielsen K.F."/>
            <person name="Lyhne E.K."/>
            <person name="Kogle M.E."/>
            <person name="Kuo A."/>
            <person name="Riley R."/>
            <person name="Clum A."/>
            <person name="Nolan M."/>
            <person name="Lipzen A."/>
            <person name="Salamov A."/>
            <person name="Henrissat B."/>
            <person name="Wiebenga A."/>
            <person name="De vries R.P."/>
            <person name="Grigoriev I.V."/>
            <person name="Mortensen U.H."/>
            <person name="Andersen M.R."/>
            <person name="Baker S.E."/>
        </authorList>
    </citation>
    <scope>NUCLEOTIDE SEQUENCE</scope>
    <source>
        <strain evidence="1">CBS 122712</strain>
    </source>
</reference>
<evidence type="ECO:0000313" key="2">
    <source>
        <dbReference type="Proteomes" id="UP000246171"/>
    </source>
</evidence>
<organism evidence="1 2">
    <name type="scientific">Aspergillus eucalypticola (strain CBS 122712 / IBT 29274)</name>
    <dbReference type="NCBI Taxonomy" id="1448314"/>
    <lineage>
        <taxon>Eukaryota</taxon>
        <taxon>Fungi</taxon>
        <taxon>Dikarya</taxon>
        <taxon>Ascomycota</taxon>
        <taxon>Pezizomycotina</taxon>
        <taxon>Eurotiomycetes</taxon>
        <taxon>Eurotiomycetidae</taxon>
        <taxon>Eurotiales</taxon>
        <taxon>Aspergillaceae</taxon>
        <taxon>Aspergillus</taxon>
        <taxon>Aspergillus subgen. Circumdati</taxon>
    </lineage>
</organism>
<dbReference type="Proteomes" id="UP000246171">
    <property type="component" value="Unassembled WGS sequence"/>
</dbReference>
<dbReference type="RefSeq" id="XP_025388157.1">
    <property type="nucleotide sequence ID" value="XM_025536536.1"/>
</dbReference>
<sequence length="180" mass="20015">MSSSETPQHREIRHALRQIRNDIESLDAHQLDSSLLKKYKLCMSPVELDESSNDRPIFFKPCDASLLLDPDDQYDEGRSEYTDYDSWDPELTVDSTLTVLAACLTIIPTMFLRVPLAAKISFLGKPGLVSGKLASSSSSTSPPLLLFYSTRLGFLTLRPTVPAMSLSEGYGAMHILNMEL</sequence>
<dbReference type="AlphaFoldDB" id="A0A317VG43"/>
<dbReference type="VEuPathDB" id="FungiDB:BO83DRAFT_445163"/>
<protein>
    <submittedName>
        <fullName evidence="1">Uncharacterized protein</fullName>
    </submittedName>
</protein>
<dbReference type="GeneID" id="37058498"/>
<comment type="caution">
    <text evidence="1">The sequence shown here is derived from an EMBL/GenBank/DDBJ whole genome shotgun (WGS) entry which is preliminary data.</text>
</comment>
<accession>A0A317VG43</accession>
<dbReference type="OrthoDB" id="4177740at2759"/>
<dbReference type="EMBL" id="MSFU01000012">
    <property type="protein sequence ID" value="PWY73353.1"/>
    <property type="molecule type" value="Genomic_DNA"/>
</dbReference>